<dbReference type="InterPro" id="IPR050483">
    <property type="entry name" value="CoA-transferase_III_domain"/>
</dbReference>
<evidence type="ECO:0000313" key="2">
    <source>
        <dbReference type="EMBL" id="SAL69951.1"/>
    </source>
</evidence>
<dbReference type="Proteomes" id="UP000054770">
    <property type="component" value="Unassembled WGS sequence"/>
</dbReference>
<keyword evidence="1 2" id="KW-0808">Transferase</keyword>
<dbReference type="SUPFAM" id="SSF89796">
    <property type="entry name" value="CoA-transferase family III (CaiB/BaiF)"/>
    <property type="match status" value="2"/>
</dbReference>
<dbReference type="InterPro" id="IPR044855">
    <property type="entry name" value="CoA-Trfase_III_dom3_sf"/>
</dbReference>
<dbReference type="Gene3D" id="3.30.1540.10">
    <property type="entry name" value="formyl-coa transferase, domain 3"/>
    <property type="match status" value="1"/>
</dbReference>
<comment type="caution">
    <text evidence="2">The sequence shown here is derived from an EMBL/GenBank/DDBJ whole genome shotgun (WGS) entry which is preliminary data.</text>
</comment>
<evidence type="ECO:0000313" key="3">
    <source>
        <dbReference type="Proteomes" id="UP000054770"/>
    </source>
</evidence>
<dbReference type="InterPro" id="IPR023606">
    <property type="entry name" value="CoA-Trfase_III_dom_1_sf"/>
</dbReference>
<keyword evidence="3" id="KW-1185">Reference proteome</keyword>
<reference evidence="2" key="1">
    <citation type="submission" date="2016-01" db="EMBL/GenBank/DDBJ databases">
        <authorList>
            <person name="Peeters C."/>
        </authorList>
    </citation>
    <scope>NUCLEOTIDE SEQUENCE [LARGE SCALE GENOMIC DNA]</scope>
    <source>
        <strain evidence="2">LMG 22940</strain>
    </source>
</reference>
<proteinExistence type="predicted"/>
<gene>
    <name evidence="2" type="ORF">AWB68_04005</name>
</gene>
<dbReference type="OrthoDB" id="9797653at2"/>
<dbReference type="GO" id="GO:0008410">
    <property type="term" value="F:CoA-transferase activity"/>
    <property type="evidence" value="ECO:0007669"/>
    <property type="project" value="TreeGrafter"/>
</dbReference>
<name>A0A158JNB1_9BURK</name>
<organism evidence="2 3">
    <name type="scientific">Caballeronia choica</name>
    <dbReference type="NCBI Taxonomy" id="326476"/>
    <lineage>
        <taxon>Bacteria</taxon>
        <taxon>Pseudomonadati</taxon>
        <taxon>Pseudomonadota</taxon>
        <taxon>Betaproteobacteria</taxon>
        <taxon>Burkholderiales</taxon>
        <taxon>Burkholderiaceae</taxon>
        <taxon>Caballeronia</taxon>
    </lineage>
</organism>
<dbReference type="InterPro" id="IPR003673">
    <property type="entry name" value="CoA-Trfase_fam_III"/>
</dbReference>
<sequence>MLDDVRILAWGERSAVKLCATLLERAGAQICFADAGPVAGIAHDVVIVSSDMSSTKEKSVIAELKAAGNTIVCDITATGPQGSRAGGSWSDAQVQAISGLMDTTGFAHGEPVRIGVPFTDISAALYASAAIAAAIRVRRMRGIVQTIDVTLFGCAASALTTFLPAAFVRDTVGRVGNRHPACAPWNAYRTSDGWILICTSTEEQWRRIRSVARVPQLDDPRFATLRERVRHVDVLDPLIETWTTTLTTAECTRLCETIGVAAGPIVSVAGLSGEPNFRLRHGEAAERIDARGIDGDTYRQVSVFRTSRLTDRAVHAPLTANAERVFPTDAGPLAGVKVIEIGQYTTAPLVGKHLAALGARVIKIEPPDGEVARSWAPGRDGTSYFFALNNTDKETIALDLKQDRDREYLRRLLADADVLVENLRPGALAKLGFGRQSLGEINPRLIYCSISGFGIESAYPTRPAFDTVIQAMGGLMDLTRSHGMPVKLGASGADILGGQAALLAILAILAEPSRQAGNFVEISMQDVAAWGALYSSGHPEPQGLAVPCADGHIWIESDGLRDAASLAAHAKQLRCGSLTRACAIAALAEAGIRAVPVVRVPELMEDGDFLADVLSVARDASGAFWPVLKMPYRLSRTPARIRAVPGMPEVRHAIDDEGEERSGRGAIRLSGLAKLDL</sequence>
<dbReference type="PANTHER" id="PTHR48207:SF3">
    <property type="entry name" value="SUCCINATE--HYDROXYMETHYLGLUTARATE COA-TRANSFERASE"/>
    <property type="match status" value="1"/>
</dbReference>
<dbReference type="Gene3D" id="3.40.50.10540">
    <property type="entry name" value="Crotonobetainyl-coa:carnitine coa-transferase, domain 1"/>
    <property type="match status" value="2"/>
</dbReference>
<dbReference type="Pfam" id="PF02515">
    <property type="entry name" value="CoA_transf_3"/>
    <property type="match status" value="2"/>
</dbReference>
<dbReference type="EMBL" id="FCON02000044">
    <property type="protein sequence ID" value="SAL69951.1"/>
    <property type="molecule type" value="Genomic_DNA"/>
</dbReference>
<protein>
    <submittedName>
        <fullName evidence="2">Formyl-CoA transferase</fullName>
    </submittedName>
</protein>
<dbReference type="PANTHER" id="PTHR48207">
    <property type="entry name" value="SUCCINATE--HYDROXYMETHYLGLUTARATE COA-TRANSFERASE"/>
    <property type="match status" value="1"/>
</dbReference>
<evidence type="ECO:0000256" key="1">
    <source>
        <dbReference type="ARBA" id="ARBA00022679"/>
    </source>
</evidence>
<accession>A0A158JNB1</accession>
<dbReference type="RefSeq" id="WP_087646085.1">
    <property type="nucleotide sequence ID" value="NZ_FCON02000044.1"/>
</dbReference>
<dbReference type="AlphaFoldDB" id="A0A158JNB1"/>